<gene>
    <name evidence="1" type="ORF">HSBGL_2559</name>
</gene>
<name>A0A897NQ29_9EURY</name>
<dbReference type="EMBL" id="CP064789">
    <property type="protein sequence ID" value="QSG12963.1"/>
    <property type="molecule type" value="Genomic_DNA"/>
</dbReference>
<dbReference type="Proteomes" id="UP000663305">
    <property type="component" value="Chromosome"/>
</dbReference>
<proteinExistence type="predicted"/>
<accession>A0A897NQ29</accession>
<reference evidence="1" key="1">
    <citation type="submission" date="2020-11" db="EMBL/GenBank/DDBJ databases">
        <title>Carbohydrate-dependent, anaerobic sulfur respiration: A novel catabolism in halophilic archaea.</title>
        <authorList>
            <person name="Sorokin D.Y."/>
            <person name="Messina E."/>
            <person name="Smedile F."/>
            <person name="La Cono V."/>
            <person name="Hallsworth J.E."/>
            <person name="Yakimov M.M."/>
        </authorList>
    </citation>
    <scope>NUCLEOTIDE SEQUENCE</scope>
    <source>
        <strain evidence="1">HSR-Bgl</strain>
    </source>
</reference>
<sequence length="65" mass="7676">MLRLVPYLYLFSGDTKRWWNGRLFGSATVFARMETWDDLFERARAYGTTVEAIREVLAARRVDDD</sequence>
<organism evidence="1 2">
    <name type="scientific">Halapricum desulfuricans</name>
    <dbReference type="NCBI Taxonomy" id="2841257"/>
    <lineage>
        <taxon>Archaea</taxon>
        <taxon>Methanobacteriati</taxon>
        <taxon>Methanobacteriota</taxon>
        <taxon>Stenosarchaea group</taxon>
        <taxon>Halobacteria</taxon>
        <taxon>Halobacteriales</taxon>
        <taxon>Haloarculaceae</taxon>
        <taxon>Halapricum</taxon>
    </lineage>
</organism>
<evidence type="ECO:0000313" key="2">
    <source>
        <dbReference type="Proteomes" id="UP000663305"/>
    </source>
</evidence>
<protein>
    <submittedName>
        <fullName evidence="1">Uncharacterized protein</fullName>
    </submittedName>
</protein>
<dbReference type="AlphaFoldDB" id="A0A897NQ29"/>
<evidence type="ECO:0000313" key="1">
    <source>
        <dbReference type="EMBL" id="QSG12963.1"/>
    </source>
</evidence>